<dbReference type="AlphaFoldDB" id="A0A9J5Y0C7"/>
<sequence length="80" mass="9690">MCSGWQFWRPLETNFGEKLAMIMHLYEAIRLIYTEWIPYFSTPRKWHNPFQREGILPTLRMPWSHTNPFSYVGNEEARLA</sequence>
<reference evidence="1 2" key="1">
    <citation type="submission" date="2020-09" db="EMBL/GenBank/DDBJ databases">
        <title>De no assembly of potato wild relative species, Solanum commersonii.</title>
        <authorList>
            <person name="Cho K."/>
        </authorList>
    </citation>
    <scope>NUCLEOTIDE SEQUENCE [LARGE SCALE GENOMIC DNA]</scope>
    <source>
        <strain evidence="1">LZ3.2</strain>
        <tissue evidence="1">Leaf</tissue>
    </source>
</reference>
<protein>
    <submittedName>
        <fullName evidence="1">Uncharacterized protein</fullName>
    </submittedName>
</protein>
<dbReference type="EMBL" id="JACXVP010000008">
    <property type="protein sequence ID" value="KAG5592534.1"/>
    <property type="molecule type" value="Genomic_DNA"/>
</dbReference>
<accession>A0A9J5Y0C7</accession>
<evidence type="ECO:0000313" key="2">
    <source>
        <dbReference type="Proteomes" id="UP000824120"/>
    </source>
</evidence>
<proteinExistence type="predicted"/>
<organism evidence="1 2">
    <name type="scientific">Solanum commersonii</name>
    <name type="common">Commerson's wild potato</name>
    <name type="synonym">Commerson's nightshade</name>
    <dbReference type="NCBI Taxonomy" id="4109"/>
    <lineage>
        <taxon>Eukaryota</taxon>
        <taxon>Viridiplantae</taxon>
        <taxon>Streptophyta</taxon>
        <taxon>Embryophyta</taxon>
        <taxon>Tracheophyta</taxon>
        <taxon>Spermatophyta</taxon>
        <taxon>Magnoliopsida</taxon>
        <taxon>eudicotyledons</taxon>
        <taxon>Gunneridae</taxon>
        <taxon>Pentapetalae</taxon>
        <taxon>asterids</taxon>
        <taxon>lamiids</taxon>
        <taxon>Solanales</taxon>
        <taxon>Solanaceae</taxon>
        <taxon>Solanoideae</taxon>
        <taxon>Solaneae</taxon>
        <taxon>Solanum</taxon>
    </lineage>
</organism>
<dbReference type="Proteomes" id="UP000824120">
    <property type="component" value="Chromosome 8"/>
</dbReference>
<keyword evidence="2" id="KW-1185">Reference proteome</keyword>
<comment type="caution">
    <text evidence="1">The sequence shown here is derived from an EMBL/GenBank/DDBJ whole genome shotgun (WGS) entry which is preliminary data.</text>
</comment>
<name>A0A9J5Y0C7_SOLCO</name>
<evidence type="ECO:0000313" key="1">
    <source>
        <dbReference type="EMBL" id="KAG5592534.1"/>
    </source>
</evidence>
<gene>
    <name evidence="1" type="ORF">H5410_043048</name>
</gene>